<dbReference type="InterPro" id="IPR012340">
    <property type="entry name" value="NA-bd_OB-fold"/>
</dbReference>
<proteinExistence type="predicted"/>
<keyword evidence="3" id="KW-1185">Reference proteome</keyword>
<dbReference type="InterPro" id="IPR002059">
    <property type="entry name" value="CSP_DNA-bd"/>
</dbReference>
<dbReference type="Pfam" id="PF00313">
    <property type="entry name" value="CSD"/>
    <property type="match status" value="1"/>
</dbReference>
<name>A0A7K3WRP0_9FLAO</name>
<sequence>MSADKELRKGKVKFYIDEKLFGFLNDLETDREIYIPVAGLIDEIRKNDIVSYREVDGTNGPEAIDVKITKL</sequence>
<dbReference type="RefSeq" id="WP_163285579.1">
    <property type="nucleotide sequence ID" value="NZ_JAAGVY010000021.1"/>
</dbReference>
<gene>
    <name evidence="2" type="ORF">G3O08_11800</name>
</gene>
<dbReference type="AlphaFoldDB" id="A0A7K3WRP0"/>
<protein>
    <submittedName>
        <fullName evidence="2">Cold shock domain-containing protein</fullName>
    </submittedName>
</protein>
<reference evidence="2 3" key="1">
    <citation type="submission" date="2020-02" db="EMBL/GenBank/DDBJ databases">
        <title>Out from the shadows clarifying the taxonomy of the family Cryomorphaceae and related taxa by utilizing the GTDB taxonomic framework.</title>
        <authorList>
            <person name="Bowman J.P."/>
        </authorList>
    </citation>
    <scope>NUCLEOTIDE SEQUENCE [LARGE SCALE GENOMIC DNA]</scope>
    <source>
        <strain evidence="2 3">QSSC 1-22</strain>
    </source>
</reference>
<evidence type="ECO:0000313" key="2">
    <source>
        <dbReference type="EMBL" id="NEN24186.1"/>
    </source>
</evidence>
<dbReference type="SMART" id="SM00357">
    <property type="entry name" value="CSP"/>
    <property type="match status" value="1"/>
</dbReference>
<comment type="caution">
    <text evidence="2">The sequence shown here is derived from an EMBL/GenBank/DDBJ whole genome shotgun (WGS) entry which is preliminary data.</text>
</comment>
<dbReference type="Gene3D" id="2.40.50.140">
    <property type="entry name" value="Nucleic acid-binding proteins"/>
    <property type="match status" value="1"/>
</dbReference>
<dbReference type="GO" id="GO:0003676">
    <property type="term" value="F:nucleic acid binding"/>
    <property type="evidence" value="ECO:0007669"/>
    <property type="project" value="InterPro"/>
</dbReference>
<feature type="domain" description="Cold-shock" evidence="1">
    <location>
        <begin position="9"/>
        <end position="69"/>
    </location>
</feature>
<dbReference type="InterPro" id="IPR011129">
    <property type="entry name" value="CSD"/>
</dbReference>
<evidence type="ECO:0000313" key="3">
    <source>
        <dbReference type="Proteomes" id="UP000486602"/>
    </source>
</evidence>
<evidence type="ECO:0000259" key="1">
    <source>
        <dbReference type="SMART" id="SM00357"/>
    </source>
</evidence>
<dbReference type="Proteomes" id="UP000486602">
    <property type="component" value="Unassembled WGS sequence"/>
</dbReference>
<dbReference type="GO" id="GO:0005829">
    <property type="term" value="C:cytosol"/>
    <property type="evidence" value="ECO:0007669"/>
    <property type="project" value="UniProtKB-ARBA"/>
</dbReference>
<accession>A0A7K3WRP0</accession>
<dbReference type="EMBL" id="JAAGVY010000021">
    <property type="protein sequence ID" value="NEN24186.1"/>
    <property type="molecule type" value="Genomic_DNA"/>
</dbReference>
<organism evidence="2 3">
    <name type="scientific">Cryomorpha ignava</name>
    <dbReference type="NCBI Taxonomy" id="101383"/>
    <lineage>
        <taxon>Bacteria</taxon>
        <taxon>Pseudomonadati</taxon>
        <taxon>Bacteroidota</taxon>
        <taxon>Flavobacteriia</taxon>
        <taxon>Flavobacteriales</taxon>
        <taxon>Cryomorphaceae</taxon>
        <taxon>Cryomorpha</taxon>
    </lineage>
</organism>
<dbReference type="SUPFAM" id="SSF50249">
    <property type="entry name" value="Nucleic acid-binding proteins"/>
    <property type="match status" value="1"/>
</dbReference>